<evidence type="ECO:0000313" key="7">
    <source>
        <dbReference type="Proteomes" id="UP000290475"/>
    </source>
</evidence>
<dbReference type="Gene3D" id="1.10.10.60">
    <property type="entry name" value="Homeodomain-like"/>
    <property type="match status" value="1"/>
</dbReference>
<feature type="domain" description="HTH tetR-type" evidence="4">
    <location>
        <begin position="24"/>
        <end position="84"/>
    </location>
</feature>
<feature type="DNA-binding region" description="H-T-H motif" evidence="2">
    <location>
        <begin position="47"/>
        <end position="66"/>
    </location>
</feature>
<accession>A0A4Q1TLR7</accession>
<evidence type="ECO:0000256" key="1">
    <source>
        <dbReference type="ARBA" id="ARBA00023125"/>
    </source>
</evidence>
<evidence type="ECO:0000313" key="6">
    <source>
        <dbReference type="EMBL" id="UYN55941.1"/>
    </source>
</evidence>
<dbReference type="Proteomes" id="UP001164790">
    <property type="component" value="Chromosome"/>
</dbReference>
<reference evidence="6" key="2">
    <citation type="submission" date="2022-10" db="EMBL/GenBank/DDBJ databases">
        <title>Comparative genomic analysis and in-vitro probiotic properties of the potential probiotic L. chiayiensis AACE 3.</title>
        <authorList>
            <person name="Kang X."/>
        </authorList>
    </citation>
    <scope>NUCLEOTIDE SEQUENCE</scope>
    <source>
        <strain evidence="6">AACE 3</strain>
    </source>
</reference>
<dbReference type="Proteomes" id="UP000290475">
    <property type="component" value="Unassembled WGS sequence"/>
</dbReference>
<feature type="compositionally biased region" description="Polar residues" evidence="3">
    <location>
        <begin position="1"/>
        <end position="17"/>
    </location>
</feature>
<reference evidence="5 7" key="1">
    <citation type="submission" date="2017-01" db="EMBL/GenBank/DDBJ databases">
        <title>Lactobacillus chiayiensis sp. nov., a lactic acid bacterium isolated from compost.</title>
        <authorList>
            <person name="Huang C.-H."/>
        </authorList>
    </citation>
    <scope>NUCLEOTIDE SEQUENCE [LARGE SCALE GENOMIC DNA]</scope>
    <source>
        <strain evidence="7">chh01</strain>
        <strain evidence="5">Chh01</strain>
    </source>
</reference>
<evidence type="ECO:0000313" key="5">
    <source>
        <dbReference type="EMBL" id="RXT19482.1"/>
    </source>
</evidence>
<dbReference type="RefSeq" id="WP_129302531.1">
    <property type="nucleotide sequence ID" value="NZ_CP074378.1"/>
</dbReference>
<dbReference type="Gene3D" id="1.10.357.10">
    <property type="entry name" value="Tetracycline Repressor, domain 2"/>
    <property type="match status" value="1"/>
</dbReference>
<dbReference type="InterPro" id="IPR009057">
    <property type="entry name" value="Homeodomain-like_sf"/>
</dbReference>
<evidence type="ECO:0000259" key="4">
    <source>
        <dbReference type="PROSITE" id="PS50977"/>
    </source>
</evidence>
<name>A0A4Q1TLR7_9LACO</name>
<dbReference type="GO" id="GO:0000976">
    <property type="term" value="F:transcription cis-regulatory region binding"/>
    <property type="evidence" value="ECO:0007669"/>
    <property type="project" value="TreeGrafter"/>
</dbReference>
<keyword evidence="1 2" id="KW-0238">DNA-binding</keyword>
<dbReference type="PANTHER" id="PTHR30055">
    <property type="entry name" value="HTH-TYPE TRANSCRIPTIONAL REGULATOR RUTR"/>
    <property type="match status" value="1"/>
</dbReference>
<gene>
    <name evidence="5" type="ORF">BVJ53_11530</name>
    <name evidence="6" type="ORF">OFW50_10705</name>
</gene>
<organism evidence="5 7">
    <name type="scientific">Lacticaseibacillus chiayiensis</name>
    <dbReference type="NCBI Taxonomy" id="2100821"/>
    <lineage>
        <taxon>Bacteria</taxon>
        <taxon>Bacillati</taxon>
        <taxon>Bacillota</taxon>
        <taxon>Bacilli</taxon>
        <taxon>Lactobacillales</taxon>
        <taxon>Lactobacillaceae</taxon>
        <taxon>Lacticaseibacillus</taxon>
    </lineage>
</organism>
<dbReference type="InterPro" id="IPR050109">
    <property type="entry name" value="HTH-type_TetR-like_transc_reg"/>
</dbReference>
<dbReference type="InterPro" id="IPR001647">
    <property type="entry name" value="HTH_TetR"/>
</dbReference>
<dbReference type="GO" id="GO:0003700">
    <property type="term" value="F:DNA-binding transcription factor activity"/>
    <property type="evidence" value="ECO:0007669"/>
    <property type="project" value="TreeGrafter"/>
</dbReference>
<keyword evidence="8" id="KW-1185">Reference proteome</keyword>
<dbReference type="PROSITE" id="PS50977">
    <property type="entry name" value="HTH_TETR_2"/>
    <property type="match status" value="1"/>
</dbReference>
<dbReference type="PANTHER" id="PTHR30055:SF148">
    <property type="entry name" value="TETR-FAMILY TRANSCRIPTIONAL REGULATOR"/>
    <property type="match status" value="1"/>
</dbReference>
<protein>
    <submittedName>
        <fullName evidence="6">TetR/AcrR family transcriptional regulator</fullName>
    </submittedName>
</protein>
<dbReference type="EMBL" id="CP107523">
    <property type="protein sequence ID" value="UYN55941.1"/>
    <property type="molecule type" value="Genomic_DNA"/>
</dbReference>
<feature type="region of interest" description="Disordered" evidence="3">
    <location>
        <begin position="1"/>
        <end position="23"/>
    </location>
</feature>
<dbReference type="AlphaFoldDB" id="A0A4Q1TLR7"/>
<evidence type="ECO:0000313" key="8">
    <source>
        <dbReference type="Proteomes" id="UP001164790"/>
    </source>
</evidence>
<dbReference type="Pfam" id="PF00440">
    <property type="entry name" value="TetR_N"/>
    <property type="match status" value="1"/>
</dbReference>
<evidence type="ECO:0000256" key="3">
    <source>
        <dbReference type="SAM" id="MobiDB-lite"/>
    </source>
</evidence>
<dbReference type="EMBL" id="MSSM01000031">
    <property type="protein sequence ID" value="RXT19482.1"/>
    <property type="molecule type" value="Genomic_DNA"/>
</dbReference>
<proteinExistence type="predicted"/>
<dbReference type="SUPFAM" id="SSF46689">
    <property type="entry name" value="Homeodomain-like"/>
    <property type="match status" value="1"/>
</dbReference>
<evidence type="ECO:0000256" key="2">
    <source>
        <dbReference type="PROSITE-ProRule" id="PRU00335"/>
    </source>
</evidence>
<sequence>MANTSHNQQSASKASTTQHRRRGKELEADILASTLNLIEQTKYEEITMDMIAKRAHTNKSVLYRRWDSKADIVLAALRTQTTDLAMKMRQTPNTGSLEGDLRTLFDWICTLLTSMHYANIIGLMRERLGGISMRDYFDKFARKNFLSQMVRTFFEHASERGEVDLTHFDEVLYDLPALVLMDAFYATDDTTIDRPRLDHILSDILMPVYRPFLKAEDREAR</sequence>